<feature type="compositionally biased region" description="Acidic residues" evidence="1">
    <location>
        <begin position="261"/>
        <end position="271"/>
    </location>
</feature>
<name>A0ABR3TNR7_9PEZI</name>
<gene>
    <name evidence="2" type="ORF">SLS58_006405</name>
</gene>
<feature type="region of interest" description="Disordered" evidence="1">
    <location>
        <begin position="246"/>
        <end position="299"/>
    </location>
</feature>
<evidence type="ECO:0000313" key="3">
    <source>
        <dbReference type="Proteomes" id="UP001521184"/>
    </source>
</evidence>
<evidence type="ECO:0008006" key="4">
    <source>
        <dbReference type="Google" id="ProtNLM"/>
    </source>
</evidence>
<dbReference type="Proteomes" id="UP001521184">
    <property type="component" value="Unassembled WGS sequence"/>
</dbReference>
<accession>A0ABR3TNR7</accession>
<feature type="compositionally biased region" description="Low complexity" evidence="1">
    <location>
        <begin position="34"/>
        <end position="53"/>
    </location>
</feature>
<feature type="region of interest" description="Disordered" evidence="1">
    <location>
        <begin position="1"/>
        <end position="53"/>
    </location>
</feature>
<keyword evidence="3" id="KW-1185">Reference proteome</keyword>
<dbReference type="EMBL" id="JAKEKT020000044">
    <property type="protein sequence ID" value="KAL1640966.1"/>
    <property type="molecule type" value="Genomic_DNA"/>
</dbReference>
<protein>
    <recommendedName>
        <fullName evidence="4">F-box domain-containing protein</fullName>
    </recommendedName>
</protein>
<evidence type="ECO:0000256" key="1">
    <source>
        <dbReference type="SAM" id="MobiDB-lite"/>
    </source>
</evidence>
<organism evidence="2 3">
    <name type="scientific">Diplodia intermedia</name>
    <dbReference type="NCBI Taxonomy" id="856260"/>
    <lineage>
        <taxon>Eukaryota</taxon>
        <taxon>Fungi</taxon>
        <taxon>Dikarya</taxon>
        <taxon>Ascomycota</taxon>
        <taxon>Pezizomycotina</taxon>
        <taxon>Dothideomycetes</taxon>
        <taxon>Dothideomycetes incertae sedis</taxon>
        <taxon>Botryosphaeriales</taxon>
        <taxon>Botryosphaeriaceae</taxon>
        <taxon>Diplodia</taxon>
    </lineage>
</organism>
<comment type="caution">
    <text evidence="2">The sequence shown here is derived from an EMBL/GenBank/DDBJ whole genome shotgun (WGS) entry which is preliminary data.</text>
</comment>
<proteinExistence type="predicted"/>
<reference evidence="2 3" key="1">
    <citation type="journal article" date="2023" name="Plant Dis.">
        <title>First Report of Diplodia intermedia Causing Canker and Dieback Diseases on Apple Trees in Canada.</title>
        <authorList>
            <person name="Ellouze W."/>
            <person name="Ilyukhin E."/>
            <person name="Sulman M."/>
            <person name="Ali S."/>
        </authorList>
    </citation>
    <scope>NUCLEOTIDE SEQUENCE [LARGE SCALE GENOMIC DNA]</scope>
    <source>
        <strain evidence="2 3">M45-28</strain>
    </source>
</reference>
<evidence type="ECO:0000313" key="2">
    <source>
        <dbReference type="EMBL" id="KAL1640966.1"/>
    </source>
</evidence>
<sequence>MASSASRRTRRQAESTKRPAGIHNASGNAQDATAMDNNNSPSSDAPTPAAGAAAAIRPTKKGAPILALPTEISQKILRHTITDGDIARDPTNPLDLVAQYHKLRLVCRKWHGEMEHVMKRWKARRQALLDAGLEDEVVQCSRKTEYWWTMREMRRNGELTAEEVDVVERRIAVAKMRRIRRQRRVRAKRELEERQKRVAKMQRKALIRSWNRGAMLTVRHAEQMGVLLAEGVEPTHVFFDEDADDEMNQDQPVAGPWEGDAGYEEADDEMNQDPAVAGPWAGDAGYEEAEPAHWAEVNE</sequence>